<dbReference type="Pfam" id="PF00041">
    <property type="entry name" value="fn3"/>
    <property type="match status" value="1"/>
</dbReference>
<dbReference type="PROSITE" id="PS50853">
    <property type="entry name" value="FN3"/>
    <property type="match status" value="1"/>
</dbReference>
<accession>A0A0F9DMQ0</accession>
<organism evidence="2">
    <name type="scientific">marine sediment metagenome</name>
    <dbReference type="NCBI Taxonomy" id="412755"/>
    <lineage>
        <taxon>unclassified sequences</taxon>
        <taxon>metagenomes</taxon>
        <taxon>ecological metagenomes</taxon>
    </lineage>
</organism>
<dbReference type="Gene3D" id="2.60.40.10">
    <property type="entry name" value="Immunoglobulins"/>
    <property type="match status" value="1"/>
</dbReference>
<protein>
    <recommendedName>
        <fullName evidence="1">Fibronectin type-III domain-containing protein</fullName>
    </recommendedName>
</protein>
<dbReference type="AlphaFoldDB" id="A0A0F9DMQ0"/>
<dbReference type="EMBL" id="LAZR01038657">
    <property type="protein sequence ID" value="KKL18971.1"/>
    <property type="molecule type" value="Genomic_DNA"/>
</dbReference>
<name>A0A0F9DMQ0_9ZZZZ</name>
<feature type="non-terminal residue" evidence="2">
    <location>
        <position position="1"/>
    </location>
</feature>
<sequence>WGPRATAQSIEAPGQPLSLKSVDEGAGTLLIEWKRPVRGSGGPVRTYIIERRQLPIDETGDGGGDGGGWRQAAISLETKASLKDQPRSVQLEYRVKAINKTGQSPPSNTVAVVL</sequence>
<comment type="caution">
    <text evidence="2">The sequence shown here is derived from an EMBL/GenBank/DDBJ whole genome shotgun (WGS) entry which is preliminary data.</text>
</comment>
<dbReference type="InterPro" id="IPR003961">
    <property type="entry name" value="FN3_dom"/>
</dbReference>
<reference evidence="2" key="1">
    <citation type="journal article" date="2015" name="Nature">
        <title>Complex archaea that bridge the gap between prokaryotes and eukaryotes.</title>
        <authorList>
            <person name="Spang A."/>
            <person name="Saw J.H."/>
            <person name="Jorgensen S.L."/>
            <person name="Zaremba-Niedzwiedzka K."/>
            <person name="Martijn J."/>
            <person name="Lind A.E."/>
            <person name="van Eijk R."/>
            <person name="Schleper C."/>
            <person name="Guy L."/>
            <person name="Ettema T.J."/>
        </authorList>
    </citation>
    <scope>NUCLEOTIDE SEQUENCE</scope>
</reference>
<dbReference type="InterPro" id="IPR036116">
    <property type="entry name" value="FN3_sf"/>
</dbReference>
<gene>
    <name evidence="2" type="ORF">LCGC14_2470150</name>
</gene>
<dbReference type="SMART" id="SM00060">
    <property type="entry name" value="FN3"/>
    <property type="match status" value="1"/>
</dbReference>
<proteinExistence type="predicted"/>
<dbReference type="InterPro" id="IPR013783">
    <property type="entry name" value="Ig-like_fold"/>
</dbReference>
<dbReference type="CDD" id="cd00063">
    <property type="entry name" value="FN3"/>
    <property type="match status" value="1"/>
</dbReference>
<dbReference type="SUPFAM" id="SSF49265">
    <property type="entry name" value="Fibronectin type III"/>
    <property type="match status" value="1"/>
</dbReference>
<feature type="domain" description="Fibronectin type-III" evidence="1">
    <location>
        <begin position="13"/>
        <end position="114"/>
    </location>
</feature>
<evidence type="ECO:0000313" key="2">
    <source>
        <dbReference type="EMBL" id="KKL18971.1"/>
    </source>
</evidence>
<evidence type="ECO:0000259" key="1">
    <source>
        <dbReference type="PROSITE" id="PS50853"/>
    </source>
</evidence>